<gene>
    <name evidence="2" type="ORF">B296_00054716</name>
</gene>
<evidence type="ECO:0000256" key="1">
    <source>
        <dbReference type="SAM" id="MobiDB-lite"/>
    </source>
</evidence>
<dbReference type="EMBL" id="AMZH03028486">
    <property type="protein sequence ID" value="RRT33673.1"/>
    <property type="molecule type" value="Genomic_DNA"/>
</dbReference>
<organism evidence="2 3">
    <name type="scientific">Ensete ventricosum</name>
    <name type="common">Abyssinian banana</name>
    <name type="synonym">Musa ensete</name>
    <dbReference type="NCBI Taxonomy" id="4639"/>
    <lineage>
        <taxon>Eukaryota</taxon>
        <taxon>Viridiplantae</taxon>
        <taxon>Streptophyta</taxon>
        <taxon>Embryophyta</taxon>
        <taxon>Tracheophyta</taxon>
        <taxon>Spermatophyta</taxon>
        <taxon>Magnoliopsida</taxon>
        <taxon>Liliopsida</taxon>
        <taxon>Zingiberales</taxon>
        <taxon>Musaceae</taxon>
        <taxon>Ensete</taxon>
    </lineage>
</organism>
<accession>A0A426X2H8</accession>
<evidence type="ECO:0000313" key="2">
    <source>
        <dbReference type="EMBL" id="RRT33673.1"/>
    </source>
</evidence>
<comment type="caution">
    <text evidence="2">The sequence shown here is derived from an EMBL/GenBank/DDBJ whole genome shotgun (WGS) entry which is preliminary data.</text>
</comment>
<reference evidence="2 3" key="1">
    <citation type="journal article" date="2014" name="Agronomy (Basel)">
        <title>A Draft Genome Sequence for Ensete ventricosum, the Drought-Tolerant Tree Against Hunger.</title>
        <authorList>
            <person name="Harrison J."/>
            <person name="Moore K.A."/>
            <person name="Paszkiewicz K."/>
            <person name="Jones T."/>
            <person name="Grant M."/>
            <person name="Ambacheew D."/>
            <person name="Muzemil S."/>
            <person name="Studholme D.J."/>
        </authorList>
    </citation>
    <scope>NUCLEOTIDE SEQUENCE [LARGE SCALE GENOMIC DNA]</scope>
</reference>
<name>A0A426X2H8_ENSVE</name>
<evidence type="ECO:0000313" key="3">
    <source>
        <dbReference type="Proteomes" id="UP000287651"/>
    </source>
</evidence>
<dbReference type="AlphaFoldDB" id="A0A426X2H8"/>
<feature type="region of interest" description="Disordered" evidence="1">
    <location>
        <begin position="78"/>
        <end position="98"/>
    </location>
</feature>
<protein>
    <submittedName>
        <fullName evidence="2">Uncharacterized protein</fullName>
    </submittedName>
</protein>
<dbReference type="Proteomes" id="UP000287651">
    <property type="component" value="Unassembled WGS sequence"/>
</dbReference>
<sequence length="193" mass="21131">MVSYLLSITSARIDVRSHGLSINDLKEEDTAPPSACCFNDCNSSRGQRSRSGIKSLSLPRSLPWEIVSAEMNVKVKKRCSSKHGGGGGKGVTYDDRDPKHRENVACKRQGGKPMPLFSVELWLGSSTETNASPTSWWGMKRRGGGVVCSALLEFLHQVEQQPQTRAGPEEGWGGCSVAPGKPWWFLREDDGPK</sequence>
<proteinExistence type="predicted"/>